<keyword evidence="3" id="KW-1185">Reference proteome</keyword>
<proteinExistence type="predicted"/>
<dbReference type="KEGG" id="csy:CENSYa_1936"/>
<evidence type="ECO:0000313" key="3">
    <source>
        <dbReference type="Proteomes" id="UP000000758"/>
    </source>
</evidence>
<dbReference type="Gene3D" id="3.40.50.1010">
    <property type="entry name" value="5'-nuclease"/>
    <property type="match status" value="1"/>
</dbReference>
<sequence>MANTRIKNIANIETDIGPLNFVVPAAVLGELERLAGGKKRLSAGHALEYARGMPRMPISGKHADDAILGHVRSNGGIVATMDSGLKARVKKSGGSVLSVSNDRIVLEQQKL</sequence>
<dbReference type="InterPro" id="IPR029060">
    <property type="entry name" value="PIN-like_dom_sf"/>
</dbReference>
<dbReference type="Proteomes" id="UP000000758">
    <property type="component" value="Chromosome"/>
</dbReference>
<dbReference type="HOGENOM" id="CLU_164490_0_0_2"/>
<protein>
    <recommendedName>
        <fullName evidence="1">VapC9 PIN-like domain-containing protein</fullName>
    </recommendedName>
</protein>
<name>A0RYX7_CENSY</name>
<reference evidence="2 3" key="1">
    <citation type="journal article" date="2006" name="Proc. Natl. Acad. Sci. U.S.A.">
        <title>Genomic analysis of the uncultivated marine crenarchaeote Cenarchaeum symbiosum.</title>
        <authorList>
            <person name="Hallam S.J."/>
            <person name="Konstantinidis K.T."/>
            <person name="Putnam N."/>
            <person name="Schleper C."/>
            <person name="Watanabe Y."/>
            <person name="Sugahara J."/>
            <person name="Preston C."/>
            <person name="de la Torre J."/>
            <person name="Richardson P.M."/>
            <person name="DeLong E.F."/>
        </authorList>
    </citation>
    <scope>NUCLEOTIDE SEQUENCE [LARGE SCALE GENOMIC DNA]</scope>
    <source>
        <strain evidence="3">A</strain>
    </source>
</reference>
<dbReference type="SUPFAM" id="SSF88723">
    <property type="entry name" value="PIN domain-like"/>
    <property type="match status" value="1"/>
</dbReference>
<organism evidence="2 3">
    <name type="scientific">Cenarchaeum symbiosum (strain A)</name>
    <dbReference type="NCBI Taxonomy" id="414004"/>
    <lineage>
        <taxon>Archaea</taxon>
        <taxon>Nitrososphaerota</taxon>
        <taxon>Candidatus Cenarchaeales</taxon>
        <taxon>Candidatus Cenarchaeaceae</taxon>
        <taxon>Candidatus Cenarchaeum</taxon>
    </lineage>
</organism>
<gene>
    <name evidence="2" type="ordered locus">CENSYa_1936</name>
</gene>
<dbReference type="AlphaFoldDB" id="A0RYX7"/>
<evidence type="ECO:0000313" key="2">
    <source>
        <dbReference type="EMBL" id="ABK78544.1"/>
    </source>
</evidence>
<evidence type="ECO:0000259" key="1">
    <source>
        <dbReference type="Pfam" id="PF18477"/>
    </source>
</evidence>
<dbReference type="InterPro" id="IPR041120">
    <property type="entry name" value="PIN_9"/>
</dbReference>
<dbReference type="Pfam" id="PF18477">
    <property type="entry name" value="PIN_9"/>
    <property type="match status" value="1"/>
</dbReference>
<dbReference type="EMBL" id="DP000238">
    <property type="protein sequence ID" value="ABK78544.1"/>
    <property type="molecule type" value="Genomic_DNA"/>
</dbReference>
<feature type="domain" description="VapC9 PIN-like" evidence="1">
    <location>
        <begin position="16"/>
        <end position="98"/>
    </location>
</feature>
<dbReference type="EnsemblBacteria" id="ABK78544">
    <property type="protein sequence ID" value="ABK78544"/>
    <property type="gene ID" value="CENSYa_1936"/>
</dbReference>
<dbReference type="STRING" id="414004.CENSYa_1936"/>
<accession>A0RYX7</accession>